<gene>
    <name evidence="2" type="ORF">RFI_18088</name>
</gene>
<accession>X6MYM7</accession>
<evidence type="ECO:0000313" key="2">
    <source>
        <dbReference type="EMBL" id="ETO19145.1"/>
    </source>
</evidence>
<dbReference type="AlphaFoldDB" id="X6MYM7"/>
<feature type="region of interest" description="Disordered" evidence="1">
    <location>
        <begin position="65"/>
        <end position="85"/>
    </location>
</feature>
<keyword evidence="3" id="KW-1185">Reference proteome</keyword>
<proteinExistence type="predicted"/>
<organism evidence="2 3">
    <name type="scientific">Reticulomyxa filosa</name>
    <dbReference type="NCBI Taxonomy" id="46433"/>
    <lineage>
        <taxon>Eukaryota</taxon>
        <taxon>Sar</taxon>
        <taxon>Rhizaria</taxon>
        <taxon>Retaria</taxon>
        <taxon>Foraminifera</taxon>
        <taxon>Monothalamids</taxon>
        <taxon>Reticulomyxidae</taxon>
        <taxon>Reticulomyxa</taxon>
    </lineage>
</organism>
<reference evidence="2 3" key="1">
    <citation type="journal article" date="2013" name="Curr. Biol.">
        <title>The Genome of the Foraminiferan Reticulomyxa filosa.</title>
        <authorList>
            <person name="Glockner G."/>
            <person name="Hulsmann N."/>
            <person name="Schleicher M."/>
            <person name="Noegel A.A."/>
            <person name="Eichinger L."/>
            <person name="Gallinger C."/>
            <person name="Pawlowski J."/>
            <person name="Sierra R."/>
            <person name="Euteneuer U."/>
            <person name="Pillet L."/>
            <person name="Moustafa A."/>
            <person name="Platzer M."/>
            <person name="Groth M."/>
            <person name="Szafranski K."/>
            <person name="Schliwa M."/>
        </authorList>
    </citation>
    <scope>NUCLEOTIDE SEQUENCE [LARGE SCALE GENOMIC DNA]</scope>
</reference>
<dbReference type="Proteomes" id="UP000023152">
    <property type="component" value="Unassembled WGS sequence"/>
</dbReference>
<evidence type="ECO:0000256" key="1">
    <source>
        <dbReference type="SAM" id="MobiDB-lite"/>
    </source>
</evidence>
<sequence length="197" mass="22286">MEPNKLPQVVESKEGVEVGQDENWYDQFVEKTQRMMIERKQYGLVCYVDPNESFPQATYYLSHQGRRPNYHTGSVEEENSVSLTPDKTPEIGGLVETMHLSIQLHNANEPEKSTMIEMTSNDKADKLGVPRSSGLLEKMITETKGRTASIVEKEATLQAESQGATTITDEKSETSEKSLTLFDLHFKTRQTNKQTII</sequence>
<comment type="caution">
    <text evidence="2">The sequence shown here is derived from an EMBL/GenBank/DDBJ whole genome shotgun (WGS) entry which is preliminary data.</text>
</comment>
<protein>
    <submittedName>
        <fullName evidence="2">Uncharacterized protein</fullName>
    </submittedName>
</protein>
<evidence type="ECO:0000313" key="3">
    <source>
        <dbReference type="Proteomes" id="UP000023152"/>
    </source>
</evidence>
<name>X6MYM7_RETFI</name>
<dbReference type="EMBL" id="ASPP01013976">
    <property type="protein sequence ID" value="ETO19145.1"/>
    <property type="molecule type" value="Genomic_DNA"/>
</dbReference>